<dbReference type="InterPro" id="IPR054075">
    <property type="entry name" value="Gp53-like_C"/>
</dbReference>
<protein>
    <recommendedName>
        <fullName evidence="1">Putative tail fiber protein gp53-like C-terminal domain-containing protein</fullName>
    </recommendedName>
</protein>
<comment type="caution">
    <text evidence="2">The sequence shown here is derived from an EMBL/GenBank/DDBJ whole genome shotgun (WGS) entry which is preliminary data.</text>
</comment>
<keyword evidence="3" id="KW-1185">Reference proteome</keyword>
<reference evidence="3" key="1">
    <citation type="submission" date="2015-11" db="EMBL/GenBank/DDBJ databases">
        <authorList>
            <person name="Tobias N.J."/>
            <person name="Mishra B."/>
            <person name="Gupta D.K."/>
            <person name="Thines M."/>
            <person name="Stinear T.P."/>
            <person name="Bode H.B."/>
        </authorList>
    </citation>
    <scope>NUCLEOTIDE SEQUENCE [LARGE SCALE GENOMIC DNA]</scope>
    <source>
        <strain evidence="3">PB45.5</strain>
    </source>
</reference>
<dbReference type="Gene3D" id="2.60.40.3940">
    <property type="match status" value="1"/>
</dbReference>
<sequence>MAKSAYPKTGGILNGDVDATGSISGKGMYEYPSIRVYSSINKPSPGELGALPVGGTAVAANKLAAIRTIAGVPFDGTANISIPLSNLGVYSKVEVDNRVDARGNKNTALKASNGWWKCGDTGIIYQWGLVERKNNKTAVNFPIVYPNACFNIQLTLGNAYSNSSSNIVADVKSNSGFVYVAYSQEIWSYWFAVGY</sequence>
<dbReference type="Proteomes" id="UP000092665">
    <property type="component" value="Unassembled WGS sequence"/>
</dbReference>
<feature type="domain" description="Putative tail fiber protein gp53-like C-terminal" evidence="1">
    <location>
        <begin position="117"/>
        <end position="195"/>
    </location>
</feature>
<dbReference type="PATRIC" id="fig|29488.15.peg.219"/>
<dbReference type="AlphaFoldDB" id="A0A1B8YNP9"/>
<organism evidence="2 3">
    <name type="scientific">Photorhabdus namnaonensis</name>
    <dbReference type="NCBI Taxonomy" id="1851568"/>
    <lineage>
        <taxon>Bacteria</taxon>
        <taxon>Pseudomonadati</taxon>
        <taxon>Pseudomonadota</taxon>
        <taxon>Gammaproteobacteria</taxon>
        <taxon>Enterobacterales</taxon>
        <taxon>Morganellaceae</taxon>
        <taxon>Photorhabdus</taxon>
    </lineage>
</organism>
<name>A0A1B8YNP9_9GAMM</name>
<evidence type="ECO:0000313" key="2">
    <source>
        <dbReference type="EMBL" id="OCA56808.1"/>
    </source>
</evidence>
<evidence type="ECO:0000259" key="1">
    <source>
        <dbReference type="Pfam" id="PF21882"/>
    </source>
</evidence>
<accession>A0A1B8YNP9</accession>
<gene>
    <name evidence="2" type="ORF">Phpb_00193</name>
</gene>
<evidence type="ECO:0000313" key="3">
    <source>
        <dbReference type="Proteomes" id="UP000092665"/>
    </source>
</evidence>
<proteinExistence type="predicted"/>
<dbReference type="Pfam" id="PF21882">
    <property type="entry name" value="Gp53-like_C"/>
    <property type="match status" value="1"/>
</dbReference>
<dbReference type="EMBL" id="LOIC01000005">
    <property type="protein sequence ID" value="OCA56808.1"/>
    <property type="molecule type" value="Genomic_DNA"/>
</dbReference>